<dbReference type="PROSITE" id="PS50077">
    <property type="entry name" value="HEAT_REPEAT"/>
    <property type="match status" value="1"/>
</dbReference>
<feature type="region of interest" description="Disordered" evidence="8">
    <location>
        <begin position="1139"/>
        <end position="1168"/>
    </location>
</feature>
<feature type="region of interest" description="Disordered" evidence="8">
    <location>
        <begin position="912"/>
        <end position="985"/>
    </location>
</feature>
<feature type="compositionally biased region" description="Basic and acidic residues" evidence="8">
    <location>
        <begin position="975"/>
        <end position="985"/>
    </location>
</feature>
<comment type="similarity">
    <text evidence="4">Belongs to the huntingtin family.</text>
</comment>
<dbReference type="PANTHER" id="PTHR10170:SF10">
    <property type="entry name" value="HUNTINGTIN"/>
    <property type="match status" value="1"/>
</dbReference>
<evidence type="ECO:0000256" key="5">
    <source>
        <dbReference type="ARBA" id="ARBA00022490"/>
    </source>
</evidence>
<dbReference type="InterPro" id="IPR028889">
    <property type="entry name" value="USP"/>
</dbReference>
<keyword evidence="5" id="KW-0963">Cytoplasm</keyword>
<dbReference type="SUPFAM" id="SSF48371">
    <property type="entry name" value="ARM repeat"/>
    <property type="match status" value="1"/>
</dbReference>
<evidence type="ECO:0000313" key="11">
    <source>
        <dbReference type="Proteomes" id="UP000440578"/>
    </source>
</evidence>
<feature type="compositionally biased region" description="Pro residues" evidence="8">
    <location>
        <begin position="404"/>
        <end position="414"/>
    </location>
</feature>
<dbReference type="PANTHER" id="PTHR10170">
    <property type="entry name" value="HUNTINGTON DISEASE PROTEIN"/>
    <property type="match status" value="1"/>
</dbReference>
<dbReference type="InterPro" id="IPR018200">
    <property type="entry name" value="USP_CS"/>
</dbReference>
<proteinExistence type="inferred from homology"/>
<dbReference type="Pfam" id="PF12372">
    <property type="entry name" value="Htt_N-HEAT"/>
    <property type="match status" value="2"/>
</dbReference>
<dbReference type="Pfam" id="PF20926">
    <property type="entry name" value="Htt_N-HEAT_1"/>
    <property type="match status" value="1"/>
</dbReference>
<feature type="repeat" description="HEAT" evidence="7">
    <location>
        <begin position="91"/>
        <end position="129"/>
    </location>
</feature>
<dbReference type="PROSITE" id="PS50235">
    <property type="entry name" value="USP_3"/>
    <property type="match status" value="1"/>
</dbReference>
<sequence>MSSLEKLVRALELLRTSDSAAGGATTPSSPVEASLRSSLADLKPTSLLFRQREAALSSREKKQCCCHLAEGVVSAAQRPSPDQLQRHLPAVVETLLQLADDADADVRTAADESLNRIVRGLSENNIGRLLVELYKGIKQGHSPRSVAAALTRFAELSNRIRPQKRRAYVVNLFPCILRLTQRAELAVQESLSAALVKMAPVLGVFFTDGETKAVLQAFLPNLEHSQAPLRRAASAAMVALVSQCRKPETFLPWLLSTLLDWLVPLRPPESESAGRVLGVLLCLRDITPLLEELCDGVSLERLLQLYELLLHLTQHANHNVVTSALDALCQLLRAPPAELLAALITEGALERSRLQPDAAPAVGKANSVLSVAPSLAGEEADLADTDSLLWPAEDPGQDERGAETPPPPPPPPAAAPAEIEERSVWTEPPLRVATPPADDVIDPLRYDITCTDETADTASGDTQGSVAGDIGSLTDGGIPLIYCCRLLVSRYLLTGVPKGIRGDREVRVSIKVLCVTCISAAVSLAPDILSLPLLIDKDPESAECQYLWDVLLFVDDADPQLRGAVSLLIGTYLRATALQPATQGDGTDRPAPLRARTLLDHLQQVLLDSSHVSSRQALEGLGQCLEPLLKAPECELLLPLLSALLRLADHSYWLVKVDLCSLVSALPLPELELLWRWGAADDSSYQQLLLDDLLLRLLEDVDQRVQQAAATAIVSYVQRVPVSAEPDGWVSEAAGRQRSALLPPPQPWGTGLRVTGPGRGAVPPFSEAGGPARPELGAALSLVVGKLISTLMMTDSKHMVSGTVLALRALMDKMPATVYPEAWQVNHKRYRRGLYQLCVSMVTSTQLMHDLATHNNLVHLAASLAAGICVRQQRARPSQSREERLRANWDLLEPLVTHVMRVMNIYSHLVGDTQPTTPQNKSSLPSFPTASSLSPIKKRSTPERSKSATSTTTTSTAASSTPAPAPASAASDRAGSQEREEKEADKKVRQAVGFFMSSPEYQKLYSMLKTIYETFKITLNAQSSEKLLGVLSGCLTALGILLELVGTAQVAPLAEELLGYVTGLIRLTPALALHCVLQLLRAMFGSADAARPSGSAGHLSRDASTTSCAADDEPGLYQACVNGPYAELAAFVATSRRLTATNEEGTSPSPRPEYDSRRPGLSSGRSTDKQALASYIRVFEPSVIKALKLYTVTSDPEVQSPVLWLLINPLKACSDTPPPPQLYTVTSDPEVQSQVLWLLIQLVQLRVNYCLLDSDQIFIGYVIKQLEYVEEGQMKEGNQVIPAIFRFLVALSYERYHSKTIVSIPKVIQLCDGLIASGQPPETYALPALRPIVEDLFVSARPSVQDAKELEAQKEVLLSMLLRLIQYPEVLELVSLAVCESRRDGEERWRLASRAVLDALLPPLLQLHVRLDSPEALAALHRLLAALCPRALRPAEDLLSGLLRTPGRRGSYYRVAVSISHCRLPLLLARFLLSALELLVGQLASVVASPLMWGTTTCLPQLLAQLLQIIIYILQSGAFGECARCAMWLVSEGLYDLEPISNAFLSLAGVQPVLLLSWCNLLTLLNYRQLDFWRALTQPPADPSWESTGCLARDLARKGALILLCDYMCENTSDGELLAWLLTSHMTELVALSAEPPVSDMLAALHRNPSASGLLIQAIAARCRHLDQPLMAQRVLRCLEGAPAAQYGPLLLLLSRRLMTSHHLVVADEVIRLACRYLLQGLHEDVNRVTSRPKPITTDIDDSLSASQKSMEAWKRFLRLENSKFVDLFVGQLKATLRCTVCGHASVTFDPFWDLSLPIPSRSGQVRLQACFDLFTKEEVLDGDEKPTCSKCQKRQKCTRSLSIQKFPRILVVHLKRFSPQERFRGKLNTTVDFSVNGLDLSPYSAGQTPCRYSLYGVANHSGTLLSGHYTAHCRHPYTAEWYEYNDSRVHVMDQRNVNSGKAYVLFFELAGSKHRSGSTHV</sequence>
<feature type="compositionally biased region" description="Low complexity" evidence="8">
    <location>
        <begin position="947"/>
        <end position="971"/>
    </location>
</feature>
<dbReference type="InterPro" id="IPR024613">
    <property type="entry name" value="Huntingtin_N_HEAT_rpt-2"/>
</dbReference>
<evidence type="ECO:0000256" key="8">
    <source>
        <dbReference type="SAM" id="MobiDB-lite"/>
    </source>
</evidence>
<dbReference type="InterPro" id="IPR021133">
    <property type="entry name" value="HEAT_type_2"/>
</dbReference>
<dbReference type="GO" id="GO:0005634">
    <property type="term" value="C:nucleus"/>
    <property type="evidence" value="ECO:0007669"/>
    <property type="project" value="UniProtKB-SubCell"/>
</dbReference>
<keyword evidence="11" id="KW-1185">Reference proteome</keyword>
<dbReference type="InterPro" id="IPR011989">
    <property type="entry name" value="ARM-like"/>
</dbReference>
<dbReference type="OrthoDB" id="10009867at2759"/>
<dbReference type="GO" id="GO:0004843">
    <property type="term" value="F:cysteine-type deubiquitinase activity"/>
    <property type="evidence" value="ECO:0007669"/>
    <property type="project" value="InterPro"/>
</dbReference>
<gene>
    <name evidence="10" type="primary">Htt</name>
    <name evidence="10" type="ORF">FJT64_016960</name>
</gene>
<comment type="caution">
    <text evidence="10">The sequence shown here is derived from an EMBL/GenBank/DDBJ whole genome shotgun (WGS) entry which is preliminary data.</text>
</comment>
<dbReference type="GO" id="GO:0005737">
    <property type="term" value="C:cytoplasm"/>
    <property type="evidence" value="ECO:0007669"/>
    <property type="project" value="UniProtKB-SubCell"/>
</dbReference>
<feature type="domain" description="USP" evidence="9">
    <location>
        <begin position="1627"/>
        <end position="1951"/>
    </location>
</feature>
<evidence type="ECO:0000256" key="7">
    <source>
        <dbReference type="PROSITE-ProRule" id="PRU00103"/>
    </source>
</evidence>
<evidence type="ECO:0000256" key="1">
    <source>
        <dbReference type="ARBA" id="ARBA00002907"/>
    </source>
</evidence>
<evidence type="ECO:0000313" key="10">
    <source>
        <dbReference type="EMBL" id="KAF0312235.1"/>
    </source>
</evidence>
<dbReference type="SUPFAM" id="SSF54001">
    <property type="entry name" value="Cysteine proteinases"/>
    <property type="match status" value="1"/>
</dbReference>
<organism evidence="10 11">
    <name type="scientific">Amphibalanus amphitrite</name>
    <name type="common">Striped barnacle</name>
    <name type="synonym">Balanus amphitrite</name>
    <dbReference type="NCBI Taxonomy" id="1232801"/>
    <lineage>
        <taxon>Eukaryota</taxon>
        <taxon>Metazoa</taxon>
        <taxon>Ecdysozoa</taxon>
        <taxon>Arthropoda</taxon>
        <taxon>Crustacea</taxon>
        <taxon>Multicrustacea</taxon>
        <taxon>Cirripedia</taxon>
        <taxon>Thoracica</taxon>
        <taxon>Thoracicalcarea</taxon>
        <taxon>Balanomorpha</taxon>
        <taxon>Balanoidea</taxon>
        <taxon>Balanidae</taxon>
        <taxon>Amphibalaninae</taxon>
        <taxon>Amphibalanus</taxon>
    </lineage>
</organism>
<evidence type="ECO:0000256" key="3">
    <source>
        <dbReference type="ARBA" id="ARBA00004496"/>
    </source>
</evidence>
<dbReference type="Proteomes" id="UP000440578">
    <property type="component" value="Unassembled WGS sequence"/>
</dbReference>
<comment type="function">
    <text evidence="1">May play a role in microtubule-mediated transport or vesicle function.</text>
</comment>
<dbReference type="Gene3D" id="1.25.10.10">
    <property type="entry name" value="Leucine-rich Repeat Variant"/>
    <property type="match status" value="2"/>
</dbReference>
<dbReference type="CDD" id="cd02674">
    <property type="entry name" value="Peptidase_C19R"/>
    <property type="match status" value="1"/>
</dbReference>
<protein>
    <submittedName>
        <fullName evidence="10">Huntingtin</fullName>
    </submittedName>
</protein>
<feature type="region of interest" description="Disordered" evidence="8">
    <location>
        <begin position="388"/>
        <end position="419"/>
    </location>
</feature>
<dbReference type="InterPro" id="IPR028426">
    <property type="entry name" value="Huntingtin_fam"/>
</dbReference>
<accession>A0A6A4WZ36</accession>
<dbReference type="PROSITE" id="PS00973">
    <property type="entry name" value="USP_2"/>
    <property type="match status" value="1"/>
</dbReference>
<feature type="compositionally biased region" description="Polar residues" evidence="8">
    <location>
        <begin position="913"/>
        <end position="934"/>
    </location>
</feature>
<dbReference type="InterPro" id="IPR048412">
    <property type="entry name" value="Htt_bridge"/>
</dbReference>
<evidence type="ECO:0000259" key="9">
    <source>
        <dbReference type="PROSITE" id="PS50235"/>
    </source>
</evidence>
<dbReference type="InterPro" id="IPR016024">
    <property type="entry name" value="ARM-type_fold"/>
</dbReference>
<comment type="subcellular location">
    <subcellularLocation>
        <location evidence="3">Cytoplasm</location>
    </subcellularLocation>
    <subcellularLocation>
        <location evidence="2">Nucleus</location>
    </subcellularLocation>
</comment>
<feature type="compositionally biased region" description="Polar residues" evidence="8">
    <location>
        <begin position="1139"/>
        <end position="1148"/>
    </location>
</feature>
<dbReference type="InterPro" id="IPR048411">
    <property type="entry name" value="Htt_N_HEAT_rpt-1"/>
</dbReference>
<keyword evidence="6" id="KW-0539">Nucleus</keyword>
<dbReference type="EMBL" id="VIIS01000183">
    <property type="protein sequence ID" value="KAF0312235.1"/>
    <property type="molecule type" value="Genomic_DNA"/>
</dbReference>
<name>A0A6A4WZ36_AMPAM</name>
<dbReference type="InterPro" id="IPR038765">
    <property type="entry name" value="Papain-like_cys_pep_sf"/>
</dbReference>
<evidence type="ECO:0000256" key="2">
    <source>
        <dbReference type="ARBA" id="ARBA00004123"/>
    </source>
</evidence>
<dbReference type="Pfam" id="PF20925">
    <property type="entry name" value="Htt_bridge"/>
    <property type="match status" value="1"/>
</dbReference>
<reference evidence="10 11" key="1">
    <citation type="submission" date="2019-07" db="EMBL/GenBank/DDBJ databases">
        <title>Draft genome assembly of a fouling barnacle, Amphibalanus amphitrite (Darwin, 1854): The first reference genome for Thecostraca.</title>
        <authorList>
            <person name="Kim W."/>
        </authorList>
    </citation>
    <scope>NUCLEOTIDE SEQUENCE [LARGE SCALE GENOMIC DNA]</scope>
    <source>
        <strain evidence="10">SNU_AA5</strain>
        <tissue evidence="10">Soma without cirri and trophi</tissue>
    </source>
</reference>
<evidence type="ECO:0000256" key="6">
    <source>
        <dbReference type="ARBA" id="ARBA00023242"/>
    </source>
</evidence>
<dbReference type="GO" id="GO:0016579">
    <property type="term" value="P:protein deubiquitination"/>
    <property type="evidence" value="ECO:0007669"/>
    <property type="project" value="InterPro"/>
</dbReference>
<dbReference type="Gene3D" id="3.90.70.10">
    <property type="entry name" value="Cysteine proteinases"/>
    <property type="match status" value="1"/>
</dbReference>
<evidence type="ECO:0000256" key="4">
    <source>
        <dbReference type="ARBA" id="ARBA00007153"/>
    </source>
</evidence>